<feature type="compositionally biased region" description="Polar residues" evidence="1">
    <location>
        <begin position="11"/>
        <end position="29"/>
    </location>
</feature>
<feature type="region of interest" description="Disordered" evidence="1">
    <location>
        <begin position="1"/>
        <end position="90"/>
    </location>
</feature>
<feature type="compositionally biased region" description="Polar residues" evidence="1">
    <location>
        <begin position="74"/>
        <end position="83"/>
    </location>
</feature>
<evidence type="ECO:0000313" key="2">
    <source>
        <dbReference type="EMBL" id="GKV45040.1"/>
    </source>
</evidence>
<dbReference type="EMBL" id="BPVZ01000189">
    <property type="protein sequence ID" value="GKV45040.1"/>
    <property type="molecule type" value="Genomic_DNA"/>
</dbReference>
<evidence type="ECO:0000256" key="1">
    <source>
        <dbReference type="SAM" id="MobiDB-lite"/>
    </source>
</evidence>
<accession>A0AAV5M5H1</accession>
<keyword evidence="3" id="KW-1185">Reference proteome</keyword>
<name>A0AAV5M5H1_9ROSI</name>
<sequence>MGISKFLTKNIPVQRNGDNNTRPAPTPTTGAVKLSPPPSASSSSSSYTVAYNKEEVPFPGGNVNKGPGAGGINSGTKSGSINDNKGEINF</sequence>
<dbReference type="Proteomes" id="UP001054252">
    <property type="component" value="Unassembled WGS sequence"/>
</dbReference>
<comment type="caution">
    <text evidence="2">The sequence shown here is derived from an EMBL/GenBank/DDBJ whole genome shotgun (WGS) entry which is preliminary data.</text>
</comment>
<protein>
    <submittedName>
        <fullName evidence="2">Uncharacterized protein</fullName>
    </submittedName>
</protein>
<evidence type="ECO:0000313" key="3">
    <source>
        <dbReference type="Proteomes" id="UP001054252"/>
    </source>
</evidence>
<dbReference type="AlphaFoldDB" id="A0AAV5M5H1"/>
<organism evidence="2 3">
    <name type="scientific">Rubroshorea leprosula</name>
    <dbReference type="NCBI Taxonomy" id="152421"/>
    <lineage>
        <taxon>Eukaryota</taxon>
        <taxon>Viridiplantae</taxon>
        <taxon>Streptophyta</taxon>
        <taxon>Embryophyta</taxon>
        <taxon>Tracheophyta</taxon>
        <taxon>Spermatophyta</taxon>
        <taxon>Magnoliopsida</taxon>
        <taxon>eudicotyledons</taxon>
        <taxon>Gunneridae</taxon>
        <taxon>Pentapetalae</taxon>
        <taxon>rosids</taxon>
        <taxon>malvids</taxon>
        <taxon>Malvales</taxon>
        <taxon>Dipterocarpaceae</taxon>
        <taxon>Rubroshorea</taxon>
    </lineage>
</organism>
<gene>
    <name evidence="2" type="ORF">SLEP1_g52168</name>
</gene>
<reference evidence="2 3" key="1">
    <citation type="journal article" date="2021" name="Commun. Biol.">
        <title>The genome of Shorea leprosula (Dipterocarpaceae) highlights the ecological relevance of drought in aseasonal tropical rainforests.</title>
        <authorList>
            <person name="Ng K.K.S."/>
            <person name="Kobayashi M.J."/>
            <person name="Fawcett J.A."/>
            <person name="Hatakeyama M."/>
            <person name="Paape T."/>
            <person name="Ng C.H."/>
            <person name="Ang C.C."/>
            <person name="Tnah L.H."/>
            <person name="Lee C.T."/>
            <person name="Nishiyama T."/>
            <person name="Sese J."/>
            <person name="O'Brien M.J."/>
            <person name="Copetti D."/>
            <person name="Mohd Noor M.I."/>
            <person name="Ong R.C."/>
            <person name="Putra M."/>
            <person name="Sireger I.Z."/>
            <person name="Indrioko S."/>
            <person name="Kosugi Y."/>
            <person name="Izuno A."/>
            <person name="Isagi Y."/>
            <person name="Lee S.L."/>
            <person name="Shimizu K.K."/>
        </authorList>
    </citation>
    <scope>NUCLEOTIDE SEQUENCE [LARGE SCALE GENOMIC DNA]</scope>
    <source>
        <strain evidence="2">214</strain>
    </source>
</reference>
<proteinExistence type="predicted"/>